<feature type="compositionally biased region" description="Polar residues" evidence="1">
    <location>
        <begin position="496"/>
        <end position="508"/>
    </location>
</feature>
<dbReference type="EMBL" id="JAAQHG020000020">
    <property type="protein sequence ID" value="KAL1585352.1"/>
    <property type="molecule type" value="Genomic_DNA"/>
</dbReference>
<dbReference type="GeneID" id="96007301"/>
<feature type="domain" description="AB hydrolase-1" evidence="2">
    <location>
        <begin position="336"/>
        <end position="442"/>
    </location>
</feature>
<protein>
    <recommendedName>
        <fullName evidence="2">AB hydrolase-1 domain-containing protein</fullName>
    </recommendedName>
</protein>
<dbReference type="Pfam" id="PF00561">
    <property type="entry name" value="Abhydrolase_1"/>
    <property type="match status" value="1"/>
</dbReference>
<name>A0AB34KNP1_9PEZI</name>
<dbReference type="Gene3D" id="3.40.50.1820">
    <property type="entry name" value="alpha/beta hydrolase"/>
    <property type="match status" value="2"/>
</dbReference>
<gene>
    <name evidence="3" type="ORF">WHR41_05858</name>
</gene>
<accession>A0AB34KNP1</accession>
<dbReference type="PANTHER" id="PTHR43433">
    <property type="entry name" value="HYDROLASE, ALPHA/BETA FOLD FAMILY PROTEIN"/>
    <property type="match status" value="1"/>
</dbReference>
<dbReference type="InterPro" id="IPR050471">
    <property type="entry name" value="AB_hydrolase"/>
</dbReference>
<comment type="caution">
    <text evidence="3">The sequence shown here is derived from an EMBL/GenBank/DDBJ whole genome shotgun (WGS) entry which is preliminary data.</text>
</comment>
<feature type="region of interest" description="Disordered" evidence="1">
    <location>
        <begin position="469"/>
        <end position="515"/>
    </location>
</feature>
<feature type="region of interest" description="Disordered" evidence="1">
    <location>
        <begin position="207"/>
        <end position="273"/>
    </location>
</feature>
<dbReference type="InterPro" id="IPR000073">
    <property type="entry name" value="AB_hydrolase_1"/>
</dbReference>
<feature type="region of interest" description="Disordered" evidence="1">
    <location>
        <begin position="528"/>
        <end position="549"/>
    </location>
</feature>
<feature type="region of interest" description="Disordered" evidence="1">
    <location>
        <begin position="1"/>
        <end position="111"/>
    </location>
</feature>
<evidence type="ECO:0000256" key="1">
    <source>
        <dbReference type="SAM" id="MobiDB-lite"/>
    </source>
</evidence>
<evidence type="ECO:0000313" key="4">
    <source>
        <dbReference type="Proteomes" id="UP000803884"/>
    </source>
</evidence>
<feature type="compositionally biased region" description="Polar residues" evidence="1">
    <location>
        <begin position="208"/>
        <end position="223"/>
    </location>
</feature>
<dbReference type="InterPro" id="IPR029058">
    <property type="entry name" value="AB_hydrolase_fold"/>
</dbReference>
<dbReference type="Proteomes" id="UP000803884">
    <property type="component" value="Unassembled WGS sequence"/>
</dbReference>
<proteinExistence type="predicted"/>
<dbReference type="RefSeq" id="XP_069228458.1">
    <property type="nucleotide sequence ID" value="XM_069374463.1"/>
</dbReference>
<evidence type="ECO:0000313" key="3">
    <source>
        <dbReference type="EMBL" id="KAL1585352.1"/>
    </source>
</evidence>
<keyword evidence="4" id="KW-1185">Reference proteome</keyword>
<feature type="compositionally biased region" description="Basic and acidic residues" evidence="1">
    <location>
        <begin position="240"/>
        <end position="273"/>
    </location>
</feature>
<dbReference type="PANTHER" id="PTHR43433:SF10">
    <property type="entry name" value="AB HYDROLASE-1 DOMAIN-CONTAINING PROTEIN"/>
    <property type="match status" value="1"/>
</dbReference>
<dbReference type="SUPFAM" id="SSF53474">
    <property type="entry name" value="alpha/beta-Hydrolases"/>
    <property type="match status" value="1"/>
</dbReference>
<feature type="compositionally biased region" description="Low complexity" evidence="1">
    <location>
        <begin position="86"/>
        <end position="98"/>
    </location>
</feature>
<dbReference type="AlphaFoldDB" id="A0AB34KNP1"/>
<reference evidence="3 4" key="1">
    <citation type="journal article" date="2020" name="Microbiol. Resour. Announc.">
        <title>Draft Genome Sequence of a Cladosporium Species Isolated from the Mesophotic Ascidian Didemnum maculosum.</title>
        <authorList>
            <person name="Gioti A."/>
            <person name="Siaperas R."/>
            <person name="Nikolaivits E."/>
            <person name="Le Goff G."/>
            <person name="Ouazzani J."/>
            <person name="Kotoulas G."/>
            <person name="Topakas E."/>
        </authorList>
    </citation>
    <scope>NUCLEOTIDE SEQUENCE [LARGE SCALE GENOMIC DNA]</scope>
    <source>
        <strain evidence="3 4">TM138-S3</strain>
    </source>
</reference>
<evidence type="ECO:0000259" key="2">
    <source>
        <dbReference type="Pfam" id="PF00561"/>
    </source>
</evidence>
<feature type="compositionally biased region" description="Polar residues" evidence="1">
    <location>
        <begin position="56"/>
        <end position="65"/>
    </location>
</feature>
<sequence length="709" mass="77606">MKKKKAKSSKHSDFTSNPFQSKRAEPISDNSFLDLGEEDETVKRIMELRKRRQSRLLESSATSISEEGIESPPHAHTAPSSDHGNATPRATTRPAARRSITEPIDMNHGLGLRTESPMLHDLVESPTMGATYVPESSPVPGHYFEPLSPLSASSLPDTAQTSPQVSLDFSYAQAVHALQSARSGTPSFESTRPSIEAAMPTVPFRRASVSTTNSVGRSSSLQVPSLRQSRSKRSSQSRFAHPDLPEDFGRKPRRKSISDSRNAKAAEEQLQAERRDSVEDAVLGFLRAQRLNQKIRHVVSGRTISFSEVGDPKGSAVIVCVGMGLTRFVTAFYDELATTLRLRLVTIERPGCGGSDGYPQNDRSGPLNWPNDVLTVCDHLGIETFSLLAHSAGAVYALATALVLPHMVKGKVHLLAPWIPPSQMETASYPTESSTPAAVLPRSQRLLRVLPTPFLRAANSSFMASASASLNKSANKRKPSGTGSYPPSPEYAEFPNRSQGAKRPTTSGGDRPDFSRRESLMLMDQYMPSSNPMENFPIRGRGRSTSPDKHESLMLSATATPTDPAFTYASTALNAAEHAERERQAVYSSRLTQRTWEYAIRDSNPATDLLVCLERHREVGFRYTDISAAVVITHGAEDKRVPVGNVRWLGDQMNRAVLANPASEFETRNGGCEVRVLEDEGHGLMASPTIMGDVLTEISGYWRETARLL</sequence>
<organism evidence="3 4">
    <name type="scientific">Cladosporium halotolerans</name>
    <dbReference type="NCBI Taxonomy" id="1052096"/>
    <lineage>
        <taxon>Eukaryota</taxon>
        <taxon>Fungi</taxon>
        <taxon>Dikarya</taxon>
        <taxon>Ascomycota</taxon>
        <taxon>Pezizomycotina</taxon>
        <taxon>Dothideomycetes</taxon>
        <taxon>Dothideomycetidae</taxon>
        <taxon>Cladosporiales</taxon>
        <taxon>Cladosporiaceae</taxon>
        <taxon>Cladosporium</taxon>
    </lineage>
</organism>